<protein>
    <submittedName>
        <fullName evidence="2">Uncharacterized protein</fullName>
    </submittedName>
</protein>
<keyword evidence="3" id="KW-1185">Reference proteome</keyword>
<keyword evidence="1" id="KW-0472">Membrane</keyword>
<feature type="transmembrane region" description="Helical" evidence="1">
    <location>
        <begin position="21"/>
        <end position="41"/>
    </location>
</feature>
<organism evidence="2 3">
    <name type="scientific">Aspergillus minisclerotigenes</name>
    <dbReference type="NCBI Taxonomy" id="656917"/>
    <lineage>
        <taxon>Eukaryota</taxon>
        <taxon>Fungi</taxon>
        <taxon>Dikarya</taxon>
        <taxon>Ascomycota</taxon>
        <taxon>Pezizomycotina</taxon>
        <taxon>Eurotiomycetes</taxon>
        <taxon>Eurotiomycetidae</taxon>
        <taxon>Eurotiales</taxon>
        <taxon>Aspergillaceae</taxon>
        <taxon>Aspergillus</taxon>
        <taxon>Aspergillus subgen. Circumdati</taxon>
    </lineage>
</organism>
<sequence>MRTWRIYSTSTTNNQRATPRPNLKCLISISTVFCAVGIWLSTSFVGHPRGMGSAT</sequence>
<evidence type="ECO:0000313" key="2">
    <source>
        <dbReference type="EMBL" id="KAB8267335.1"/>
    </source>
</evidence>
<reference evidence="2 3" key="1">
    <citation type="submission" date="2019-04" db="EMBL/GenBank/DDBJ databases">
        <title>Fungal friends and foes A comparative genomics study of 23 Aspergillus species from section Flavi.</title>
        <authorList>
            <consortium name="DOE Joint Genome Institute"/>
            <person name="Kjaerbolling I."/>
            <person name="Vesth T.C."/>
            <person name="Frisvad J.C."/>
            <person name="Nybo J.L."/>
            <person name="Theobald S."/>
            <person name="Kildgaard S."/>
            <person name="Petersen T.I."/>
            <person name="Kuo A."/>
            <person name="Sato A."/>
            <person name="Lyhne E.K."/>
            <person name="Kogle M.E."/>
            <person name="Wiebenga A."/>
            <person name="Kun R.S."/>
            <person name="Lubbers R.J."/>
            <person name="Makela M.R."/>
            <person name="Barry K."/>
            <person name="Chovatia M."/>
            <person name="Clum A."/>
            <person name="Daum C."/>
            <person name="Haridas S."/>
            <person name="He G."/>
            <person name="LaButti K."/>
            <person name="Lipzen A."/>
            <person name="Mondo S."/>
            <person name="Pangilinan J."/>
            <person name="Riley R."/>
            <person name="Salamov A."/>
            <person name="Simmons B.A."/>
            <person name="Magnuson J.K."/>
            <person name="Henrissat B."/>
            <person name="Mortensen U.H."/>
            <person name="Larsen T.O."/>
            <person name="De vries R.P."/>
            <person name="Grigoriev I.V."/>
            <person name="Machida M."/>
            <person name="Baker S.E."/>
            <person name="Andersen M.R."/>
        </authorList>
    </citation>
    <scope>NUCLEOTIDE SEQUENCE [LARGE SCALE GENOMIC DNA]</scope>
    <source>
        <strain evidence="2 3">CBS 117635</strain>
    </source>
</reference>
<keyword evidence="1" id="KW-0812">Transmembrane</keyword>
<proteinExistence type="predicted"/>
<gene>
    <name evidence="2" type="ORF">BDV30DRAFT_220361</name>
</gene>
<dbReference type="Proteomes" id="UP000326289">
    <property type="component" value="Unassembled WGS sequence"/>
</dbReference>
<dbReference type="AlphaFoldDB" id="A0A5N6ILU8"/>
<dbReference type="EMBL" id="ML732907">
    <property type="protein sequence ID" value="KAB8267335.1"/>
    <property type="molecule type" value="Genomic_DNA"/>
</dbReference>
<keyword evidence="1" id="KW-1133">Transmembrane helix</keyword>
<evidence type="ECO:0000256" key="1">
    <source>
        <dbReference type="SAM" id="Phobius"/>
    </source>
</evidence>
<accession>A0A5N6ILU8</accession>
<name>A0A5N6ILU8_9EURO</name>
<evidence type="ECO:0000313" key="3">
    <source>
        <dbReference type="Proteomes" id="UP000326289"/>
    </source>
</evidence>